<comment type="caution">
    <text evidence="2">The sequence shown here is derived from an EMBL/GenBank/DDBJ whole genome shotgun (WGS) entry which is preliminary data.</text>
</comment>
<gene>
    <name evidence="2" type="ORF">Tco025E_09466</name>
</gene>
<evidence type="ECO:0000313" key="2">
    <source>
        <dbReference type="EMBL" id="RNE97416.1"/>
    </source>
</evidence>
<keyword evidence="1" id="KW-0732">Signal</keyword>
<evidence type="ECO:0000256" key="1">
    <source>
        <dbReference type="SAM" id="SignalP"/>
    </source>
</evidence>
<feature type="chain" id="PRO_5019474605" description="Leishmanolysin-like peptidase" evidence="1">
    <location>
        <begin position="23"/>
        <end position="221"/>
    </location>
</feature>
<dbReference type="RefSeq" id="XP_029223598.1">
    <property type="nucleotide sequence ID" value="XM_029376284.1"/>
</dbReference>
<name>A0A422MW48_9TRYP</name>
<dbReference type="EMBL" id="MKKU01001139">
    <property type="protein sequence ID" value="RNE97416.1"/>
    <property type="molecule type" value="Genomic_DNA"/>
</dbReference>
<evidence type="ECO:0008006" key="4">
    <source>
        <dbReference type="Google" id="ProtNLM"/>
    </source>
</evidence>
<dbReference type="AlphaFoldDB" id="A0A422MW48"/>
<feature type="signal peptide" evidence="1">
    <location>
        <begin position="1"/>
        <end position="22"/>
    </location>
</feature>
<dbReference type="GeneID" id="40323077"/>
<keyword evidence="3" id="KW-1185">Reference proteome</keyword>
<sequence>MVLPLLLALLALAATLPAPALATPSEHIIAFNGSAWGPVVEERKAALEAAIVSDVDAVLKRTFVFDTNTTVNSLAASGGLEVRVTVQQTLLPDAPTPKLQNHWGPEEVNSMITRSGFPATLALYPGPGKAVLVSAYVPGEGEDDLCVHGHLQGHDRHGCCGVCGDGYCLSCRYVLHVLHLLPPERVSPGCGPSLIVAARSSPNATKLTQLSFSPGAVGRKV</sequence>
<accession>A0A422MW48</accession>
<dbReference type="Proteomes" id="UP000284403">
    <property type="component" value="Unassembled WGS sequence"/>
</dbReference>
<proteinExistence type="predicted"/>
<protein>
    <recommendedName>
        <fullName evidence="4">Leishmanolysin-like peptidase</fullName>
    </recommendedName>
</protein>
<evidence type="ECO:0000313" key="3">
    <source>
        <dbReference type="Proteomes" id="UP000284403"/>
    </source>
</evidence>
<reference evidence="2 3" key="1">
    <citation type="journal article" date="2018" name="BMC Genomics">
        <title>Genomic comparison of Trypanosoma conorhini and Trypanosoma rangeli to Trypanosoma cruzi strains of high and low virulence.</title>
        <authorList>
            <person name="Bradwell K.R."/>
            <person name="Koparde V.N."/>
            <person name="Matveyev A.V."/>
            <person name="Serrano M.G."/>
            <person name="Alves J.M."/>
            <person name="Parikh H."/>
            <person name="Huang B."/>
            <person name="Lee V."/>
            <person name="Espinosa-Alvarez O."/>
            <person name="Ortiz P.A."/>
            <person name="Costa-Martins A.G."/>
            <person name="Teixeira M.M."/>
            <person name="Buck G.A."/>
        </authorList>
    </citation>
    <scope>NUCLEOTIDE SEQUENCE [LARGE SCALE GENOMIC DNA]</scope>
    <source>
        <strain evidence="2 3">025E</strain>
    </source>
</reference>
<organism evidence="2 3">
    <name type="scientific">Trypanosoma conorhini</name>
    <dbReference type="NCBI Taxonomy" id="83891"/>
    <lineage>
        <taxon>Eukaryota</taxon>
        <taxon>Discoba</taxon>
        <taxon>Euglenozoa</taxon>
        <taxon>Kinetoplastea</taxon>
        <taxon>Metakinetoplastina</taxon>
        <taxon>Trypanosomatida</taxon>
        <taxon>Trypanosomatidae</taxon>
        <taxon>Trypanosoma</taxon>
    </lineage>
</organism>